<sequence length="215" mass="23627">MKASGKILVAVSVLALTACTAENRTALAWNEEAGGYLDDTGFGDATMNNTLVQTGERGYVLDLNRRFASEVDPMITFPFDSAALTPQARATLVRQARWIRQFPEVRFAVYGHTDLVGSEEYNYRLGLRRAQAAVNYLVSQGADRSRLKALVSYGEEQPLIVTQGRERQNRRTITEVSGFVQSHPMVLNGKYAEVVFRGYVASATPGTNIAADAVE</sequence>
<keyword evidence="8" id="KW-1185">Reference proteome</keyword>
<keyword evidence="3" id="KW-0998">Cell outer membrane</keyword>
<keyword evidence="2 4" id="KW-0472">Membrane</keyword>
<protein>
    <submittedName>
        <fullName evidence="7">Outer membrane protein OmpA</fullName>
    </submittedName>
</protein>
<accession>A0A1I5M9G5</accession>
<keyword evidence="5" id="KW-0732">Signal</keyword>
<dbReference type="GO" id="GO:0009279">
    <property type="term" value="C:cell outer membrane"/>
    <property type="evidence" value="ECO:0007669"/>
    <property type="project" value="UniProtKB-SubCell"/>
</dbReference>
<reference evidence="7 8" key="1">
    <citation type="submission" date="2016-10" db="EMBL/GenBank/DDBJ databases">
        <authorList>
            <person name="de Groot N.N."/>
        </authorList>
    </citation>
    <scope>NUCLEOTIDE SEQUENCE [LARGE SCALE GENOMIC DNA]</scope>
    <source>
        <strain evidence="7 8">DSM 19547</strain>
    </source>
</reference>
<dbReference type="InterPro" id="IPR036737">
    <property type="entry name" value="OmpA-like_sf"/>
</dbReference>
<dbReference type="PRINTS" id="PR01021">
    <property type="entry name" value="OMPADOMAIN"/>
</dbReference>
<evidence type="ECO:0000259" key="6">
    <source>
        <dbReference type="PROSITE" id="PS51123"/>
    </source>
</evidence>
<evidence type="ECO:0000313" key="8">
    <source>
        <dbReference type="Proteomes" id="UP000199356"/>
    </source>
</evidence>
<dbReference type="InterPro" id="IPR006664">
    <property type="entry name" value="OMP_bac"/>
</dbReference>
<evidence type="ECO:0000256" key="5">
    <source>
        <dbReference type="SAM" id="SignalP"/>
    </source>
</evidence>
<evidence type="ECO:0000256" key="2">
    <source>
        <dbReference type="ARBA" id="ARBA00023136"/>
    </source>
</evidence>
<dbReference type="Proteomes" id="UP000199356">
    <property type="component" value="Unassembled WGS sequence"/>
</dbReference>
<evidence type="ECO:0000256" key="1">
    <source>
        <dbReference type="ARBA" id="ARBA00004442"/>
    </source>
</evidence>
<dbReference type="EMBL" id="FOXA01000002">
    <property type="protein sequence ID" value="SFP06133.1"/>
    <property type="molecule type" value="Genomic_DNA"/>
</dbReference>
<dbReference type="InterPro" id="IPR050330">
    <property type="entry name" value="Bact_OuterMem_StrucFunc"/>
</dbReference>
<organism evidence="7 8">
    <name type="scientific">Tranquillimonas alkanivorans</name>
    <dbReference type="NCBI Taxonomy" id="441119"/>
    <lineage>
        <taxon>Bacteria</taxon>
        <taxon>Pseudomonadati</taxon>
        <taxon>Pseudomonadota</taxon>
        <taxon>Alphaproteobacteria</taxon>
        <taxon>Rhodobacterales</taxon>
        <taxon>Roseobacteraceae</taxon>
        <taxon>Tranquillimonas</taxon>
    </lineage>
</organism>
<dbReference type="CDD" id="cd07185">
    <property type="entry name" value="OmpA_C-like"/>
    <property type="match status" value="1"/>
</dbReference>
<dbReference type="RefSeq" id="WP_093418668.1">
    <property type="nucleotide sequence ID" value="NZ_FOXA01000002.1"/>
</dbReference>
<dbReference type="PROSITE" id="PS51257">
    <property type="entry name" value="PROKAR_LIPOPROTEIN"/>
    <property type="match status" value="1"/>
</dbReference>
<name>A0A1I5M9G5_9RHOB</name>
<dbReference type="OrthoDB" id="9810367at2"/>
<dbReference type="Gene3D" id="3.30.1330.60">
    <property type="entry name" value="OmpA-like domain"/>
    <property type="match status" value="1"/>
</dbReference>
<dbReference type="AlphaFoldDB" id="A0A1I5M9G5"/>
<evidence type="ECO:0000256" key="4">
    <source>
        <dbReference type="PROSITE-ProRule" id="PRU00473"/>
    </source>
</evidence>
<dbReference type="STRING" id="441119.SAMN04488047_102162"/>
<dbReference type="PROSITE" id="PS51123">
    <property type="entry name" value="OMPA_2"/>
    <property type="match status" value="1"/>
</dbReference>
<feature type="domain" description="OmpA-like" evidence="6">
    <location>
        <begin position="64"/>
        <end position="180"/>
    </location>
</feature>
<proteinExistence type="predicted"/>
<dbReference type="PANTHER" id="PTHR30329:SF21">
    <property type="entry name" value="LIPOPROTEIN YIAD-RELATED"/>
    <property type="match status" value="1"/>
</dbReference>
<gene>
    <name evidence="7" type="ORF">SAMN04488047_102162</name>
</gene>
<feature type="chain" id="PRO_5011567337" evidence="5">
    <location>
        <begin position="22"/>
        <end position="215"/>
    </location>
</feature>
<evidence type="ECO:0000256" key="3">
    <source>
        <dbReference type="ARBA" id="ARBA00023237"/>
    </source>
</evidence>
<dbReference type="SUPFAM" id="SSF103088">
    <property type="entry name" value="OmpA-like"/>
    <property type="match status" value="1"/>
</dbReference>
<feature type="signal peptide" evidence="5">
    <location>
        <begin position="1"/>
        <end position="21"/>
    </location>
</feature>
<evidence type="ECO:0000313" key="7">
    <source>
        <dbReference type="EMBL" id="SFP06133.1"/>
    </source>
</evidence>
<comment type="subcellular location">
    <subcellularLocation>
        <location evidence="1">Cell outer membrane</location>
    </subcellularLocation>
</comment>
<dbReference type="PANTHER" id="PTHR30329">
    <property type="entry name" value="STATOR ELEMENT OF FLAGELLAR MOTOR COMPLEX"/>
    <property type="match status" value="1"/>
</dbReference>
<dbReference type="InterPro" id="IPR006665">
    <property type="entry name" value="OmpA-like"/>
</dbReference>
<dbReference type="Pfam" id="PF00691">
    <property type="entry name" value="OmpA"/>
    <property type="match status" value="1"/>
</dbReference>